<evidence type="ECO:0000256" key="8">
    <source>
        <dbReference type="RuleBase" id="RU363037"/>
    </source>
</evidence>
<dbReference type="NCBIfam" id="NF004314">
    <property type="entry name" value="PRK05710.1-3"/>
    <property type="match status" value="1"/>
</dbReference>
<dbReference type="SUPFAM" id="SSF52374">
    <property type="entry name" value="Nucleotidylyl transferase"/>
    <property type="match status" value="1"/>
</dbReference>
<dbReference type="RefSeq" id="WP_319955665.1">
    <property type="nucleotide sequence ID" value="NZ_JAXAVX010000015.1"/>
</dbReference>
<feature type="binding site" evidence="7">
    <location>
        <position position="99"/>
    </location>
    <ligand>
        <name>Zn(2+)</name>
        <dbReference type="ChEBI" id="CHEBI:29105"/>
    </ligand>
</feature>
<dbReference type="PROSITE" id="PS00178">
    <property type="entry name" value="AA_TRNA_LIGASE_I"/>
    <property type="match status" value="1"/>
</dbReference>
<dbReference type="PANTHER" id="PTHR43311">
    <property type="entry name" value="GLUTAMATE--TRNA LIGASE"/>
    <property type="match status" value="1"/>
</dbReference>
<keyword evidence="5 7" id="KW-0067">ATP-binding</keyword>
<organism evidence="10 11">
    <name type="scientific">Patulibacter brassicae</name>
    <dbReference type="NCBI Taxonomy" id="1705717"/>
    <lineage>
        <taxon>Bacteria</taxon>
        <taxon>Bacillati</taxon>
        <taxon>Actinomycetota</taxon>
        <taxon>Thermoleophilia</taxon>
        <taxon>Solirubrobacterales</taxon>
        <taxon>Patulibacteraceae</taxon>
        <taxon>Patulibacter</taxon>
    </lineage>
</organism>
<dbReference type="PRINTS" id="PR00987">
    <property type="entry name" value="TRNASYNTHGLU"/>
</dbReference>
<feature type="binding site" evidence="7">
    <location>
        <position position="43"/>
    </location>
    <ligand>
        <name>L-glutamate</name>
        <dbReference type="ChEBI" id="CHEBI:29985"/>
    </ligand>
</feature>
<dbReference type="NCBIfam" id="TIGR03838">
    <property type="entry name" value="queuosine_YadB"/>
    <property type="match status" value="1"/>
</dbReference>
<dbReference type="InterPro" id="IPR022380">
    <property type="entry name" value="Glu-Q_tRNA(Asp)_Synthase"/>
</dbReference>
<comment type="similarity">
    <text evidence="7">Belongs to the class-I aminoacyl-tRNA synthetase family. GluQ subfamily.</text>
</comment>
<feature type="binding site" evidence="7">
    <location>
        <position position="244"/>
    </location>
    <ligand>
        <name>ATP</name>
        <dbReference type="ChEBI" id="CHEBI:30616"/>
    </ligand>
</feature>
<dbReference type="GO" id="GO:0016874">
    <property type="term" value="F:ligase activity"/>
    <property type="evidence" value="ECO:0007669"/>
    <property type="project" value="UniProtKB-KW"/>
</dbReference>
<evidence type="ECO:0000256" key="2">
    <source>
        <dbReference type="ARBA" id="ARBA00022723"/>
    </source>
</evidence>
<feature type="binding site" evidence="7">
    <location>
        <position position="101"/>
    </location>
    <ligand>
        <name>Zn(2+)</name>
        <dbReference type="ChEBI" id="CHEBI:29105"/>
    </ligand>
</feature>
<keyword evidence="4 7" id="KW-0862">Zinc</keyword>
<dbReference type="EC" id="6.1.1.-" evidence="7"/>
<feature type="binding site" evidence="7">
    <location>
        <begin position="7"/>
        <end position="11"/>
    </location>
    <ligand>
        <name>L-glutamate</name>
        <dbReference type="ChEBI" id="CHEBI:29985"/>
    </ligand>
</feature>
<dbReference type="Proteomes" id="UP001277761">
    <property type="component" value="Unassembled WGS sequence"/>
</dbReference>
<keyword evidence="1 7" id="KW-0436">Ligase</keyword>
<dbReference type="InterPro" id="IPR020058">
    <property type="entry name" value="Glu/Gln-tRNA-synth_Ib_cat-dom"/>
</dbReference>
<keyword evidence="6 7" id="KW-0030">Aminoacyl-tRNA synthetase</keyword>
<dbReference type="NCBIfam" id="NF004315">
    <property type="entry name" value="PRK05710.1-4"/>
    <property type="match status" value="1"/>
</dbReference>
<keyword evidence="2 7" id="KW-0479">Metal-binding</keyword>
<dbReference type="InterPro" id="IPR014729">
    <property type="entry name" value="Rossmann-like_a/b/a_fold"/>
</dbReference>
<evidence type="ECO:0000313" key="10">
    <source>
        <dbReference type="EMBL" id="MDX8153516.1"/>
    </source>
</evidence>
<keyword evidence="11" id="KW-1185">Reference proteome</keyword>
<evidence type="ECO:0000313" key="11">
    <source>
        <dbReference type="Proteomes" id="UP001277761"/>
    </source>
</evidence>
<comment type="caution">
    <text evidence="10">The sequence shown here is derived from an EMBL/GenBank/DDBJ whole genome shotgun (WGS) entry which is preliminary data.</text>
</comment>
<feature type="short sequence motif" description="'KMSKS' region" evidence="7">
    <location>
        <begin position="241"/>
        <end position="245"/>
    </location>
</feature>
<evidence type="ECO:0000256" key="3">
    <source>
        <dbReference type="ARBA" id="ARBA00022741"/>
    </source>
</evidence>
<name>A0ABU4VNT3_9ACTN</name>
<dbReference type="PANTHER" id="PTHR43311:SF1">
    <property type="entry name" value="GLUTAMYL-Q TRNA(ASP) SYNTHETASE"/>
    <property type="match status" value="1"/>
</dbReference>
<keyword evidence="3 7" id="KW-0547">Nucleotide-binding</keyword>
<keyword evidence="8" id="KW-0648">Protein biosynthesis</keyword>
<feature type="binding site" evidence="7">
    <location>
        <position position="122"/>
    </location>
    <ligand>
        <name>Zn(2+)</name>
        <dbReference type="ChEBI" id="CHEBI:29105"/>
    </ligand>
</feature>
<feature type="binding site" evidence="7">
    <location>
        <position position="126"/>
    </location>
    <ligand>
        <name>Zn(2+)</name>
        <dbReference type="ChEBI" id="CHEBI:29105"/>
    </ligand>
</feature>
<evidence type="ECO:0000256" key="4">
    <source>
        <dbReference type="ARBA" id="ARBA00022833"/>
    </source>
</evidence>
<gene>
    <name evidence="10" type="primary">gluQRS</name>
    <name evidence="7" type="synonym">gluQ</name>
    <name evidence="10" type="ORF">SK069_18095</name>
</gene>
<dbReference type="EMBL" id="JAXAVX010000015">
    <property type="protein sequence ID" value="MDX8153516.1"/>
    <property type="molecule type" value="Genomic_DNA"/>
</dbReference>
<feature type="binding site" evidence="7">
    <location>
        <position position="203"/>
    </location>
    <ligand>
        <name>L-glutamate</name>
        <dbReference type="ChEBI" id="CHEBI:29985"/>
    </ligand>
</feature>
<dbReference type="Gene3D" id="3.40.50.620">
    <property type="entry name" value="HUPs"/>
    <property type="match status" value="1"/>
</dbReference>
<dbReference type="InterPro" id="IPR049940">
    <property type="entry name" value="GluQ/Sye"/>
</dbReference>
<sequence>MGATDGRYAPSPSGTLHLGNLRTALLAWLRARSTGGAFRLRIDDLDRQRSRAEHEAGQLADLRALGIDWDGPVPRQSTRDAVYAAAFERLREADLAYPCWCTRAEIREAAAAPHGPGAEGRYPGTCRDLDAAGRDARAAAAGGRPPAWRVRADGAERTIEDLVLGPVHGIVDDVVVRRGDGTFAYHLAVVLDDHEQGVREVVRGADLADSAPTQAWLAELLDVTVPRYAHVPLVLGPDGRRLAKRDGAVTLEDRRALGETAEDVRAALLSSVGLCAPDERPPIADLLARFDLAAIRGRGPTRWDPAGGPL</sequence>
<reference evidence="10 11" key="1">
    <citation type="submission" date="2023-11" db="EMBL/GenBank/DDBJ databases">
        <authorList>
            <person name="Xu M."/>
            <person name="Jiang T."/>
        </authorList>
    </citation>
    <scope>NUCLEOTIDE SEQUENCE [LARGE SCALE GENOMIC DNA]</scope>
    <source>
        <strain evidence="10 11">SD</strain>
    </source>
</reference>
<dbReference type="InterPro" id="IPR000924">
    <property type="entry name" value="Glu/Gln-tRNA-synth"/>
</dbReference>
<dbReference type="HAMAP" id="MF_01428">
    <property type="entry name" value="Glu_Q_tRNA_synth"/>
    <property type="match status" value="1"/>
</dbReference>
<accession>A0ABU4VNT3</accession>
<dbReference type="InterPro" id="IPR001412">
    <property type="entry name" value="aa-tRNA-synth_I_CS"/>
</dbReference>
<proteinExistence type="inferred from homology"/>
<evidence type="ECO:0000259" key="9">
    <source>
        <dbReference type="Pfam" id="PF00749"/>
    </source>
</evidence>
<dbReference type="Pfam" id="PF00749">
    <property type="entry name" value="tRNA-synt_1c"/>
    <property type="match status" value="1"/>
</dbReference>
<feature type="binding site" evidence="7">
    <location>
        <position position="185"/>
    </location>
    <ligand>
        <name>L-glutamate</name>
        <dbReference type="ChEBI" id="CHEBI:29985"/>
    </ligand>
</feature>
<evidence type="ECO:0000256" key="6">
    <source>
        <dbReference type="ARBA" id="ARBA00023146"/>
    </source>
</evidence>
<feature type="short sequence motif" description="'HIGH' region" evidence="7">
    <location>
        <begin position="10"/>
        <end position="20"/>
    </location>
</feature>
<feature type="domain" description="Glutamyl/glutaminyl-tRNA synthetase class Ib catalytic" evidence="9">
    <location>
        <begin position="7"/>
        <end position="270"/>
    </location>
</feature>
<evidence type="ECO:0000256" key="7">
    <source>
        <dbReference type="HAMAP-Rule" id="MF_01428"/>
    </source>
</evidence>
<comment type="cofactor">
    <cofactor evidence="7">
        <name>Zn(2+)</name>
        <dbReference type="ChEBI" id="CHEBI:29105"/>
    </cofactor>
    <text evidence="7">Binds 1 zinc ion per subunit.</text>
</comment>
<evidence type="ECO:0000256" key="1">
    <source>
        <dbReference type="ARBA" id="ARBA00022598"/>
    </source>
</evidence>
<evidence type="ECO:0000256" key="5">
    <source>
        <dbReference type="ARBA" id="ARBA00022840"/>
    </source>
</evidence>
<protein>
    <recommendedName>
        <fullName evidence="7">Glutamyl-Q tRNA(Asp) synthetase</fullName>
        <shortName evidence="7">Glu-Q-RSs</shortName>
        <ecNumber evidence="7">6.1.1.-</ecNumber>
    </recommendedName>
</protein>
<comment type="function">
    <text evidence="7">Catalyzes the tRNA-independent activation of glutamate in presence of ATP and the subsequent transfer of glutamate onto a tRNA(Asp). Glutamate is transferred on the 2-amino-5-(4,5-dihydroxy-2-cyclopenten-1-yl) moiety of the queuosine in the wobble position of the QUC anticodon.</text>
</comment>